<dbReference type="InterPro" id="IPR002104">
    <property type="entry name" value="Integrase_catalytic"/>
</dbReference>
<dbReference type="InterPro" id="IPR050808">
    <property type="entry name" value="Phage_Integrase"/>
</dbReference>
<keyword evidence="3 5" id="KW-0238">DNA-binding</keyword>
<dbReference type="Pfam" id="PF00589">
    <property type="entry name" value="Phage_integrase"/>
    <property type="match status" value="1"/>
</dbReference>
<dbReference type="InterPro" id="IPR010998">
    <property type="entry name" value="Integrase_recombinase_N"/>
</dbReference>
<dbReference type="PANTHER" id="PTHR30629">
    <property type="entry name" value="PROPHAGE INTEGRASE"/>
    <property type="match status" value="1"/>
</dbReference>
<dbReference type="SUPFAM" id="SSF56349">
    <property type="entry name" value="DNA breaking-rejoining enzymes"/>
    <property type="match status" value="1"/>
</dbReference>
<evidence type="ECO:0000256" key="2">
    <source>
        <dbReference type="ARBA" id="ARBA00022908"/>
    </source>
</evidence>
<gene>
    <name evidence="8" type="primary">int_1</name>
    <name evidence="8" type="ORF">GCM10007853_08140</name>
</gene>
<dbReference type="InterPro" id="IPR013762">
    <property type="entry name" value="Integrase-like_cat_sf"/>
</dbReference>
<dbReference type="Pfam" id="PF22022">
    <property type="entry name" value="Phage_int_M"/>
    <property type="match status" value="1"/>
</dbReference>
<dbReference type="Pfam" id="PF13356">
    <property type="entry name" value="Arm-DNA-bind_3"/>
    <property type="match status" value="1"/>
</dbReference>
<evidence type="ECO:0000259" key="7">
    <source>
        <dbReference type="PROSITE" id="PS51900"/>
    </source>
</evidence>
<organism evidence="8 9">
    <name type="scientific">Algimonas ampicilliniresistens</name>
    <dbReference type="NCBI Taxonomy" id="1298735"/>
    <lineage>
        <taxon>Bacteria</taxon>
        <taxon>Pseudomonadati</taxon>
        <taxon>Pseudomonadota</taxon>
        <taxon>Alphaproteobacteria</taxon>
        <taxon>Maricaulales</taxon>
        <taxon>Robiginitomaculaceae</taxon>
        <taxon>Algimonas</taxon>
    </lineage>
</organism>
<accession>A0ABQ5V8E3</accession>
<dbReference type="InterPro" id="IPR011010">
    <property type="entry name" value="DNA_brk_join_enz"/>
</dbReference>
<dbReference type="Gene3D" id="3.30.160.390">
    <property type="entry name" value="Integrase, DNA-binding domain"/>
    <property type="match status" value="1"/>
</dbReference>
<sequence length="400" mass="44835">MAGLEKFTAKGVKALKGTGRHSDGGGLYLRIQKGGRKSWLFMWKRHGRQREIGLGSFQLVSLKAARTKAQTARDALAMGLDPREALKPAEGVTFLKAAQACMASRQLDTMNPATKQKWERTALKRCKHLHSRDVSNIGREDILRVLKPIWSKTPETARIARSHLEIIFDYAEGRGWREGTNPAKWRGGLEPILPKHDRKSVKHHPAMDYDALPAFMVELREQEALSARALELLILTATRTTETRACVASEFDLPNQIWAIPGARMKMDEDHVIPLSRRAVDIVEPLLADCGPNGFLFPGHKPGKPLSNMAMAQLLRRMGQTSITVHGFRSTFRDFAGDRTNYAKEVAEAALSHSVGSVVERSYRRKRALEKRRALMEDWARFVSGETANVIDLAARTQSR</sequence>
<name>A0ABQ5V8E3_9PROT</name>
<reference evidence="8" key="1">
    <citation type="journal article" date="2014" name="Int. J. Syst. Evol. Microbiol.">
        <title>Complete genome of a new Firmicutes species belonging to the dominant human colonic microbiota ('Ruminococcus bicirculans') reveals two chromosomes and a selective capacity to utilize plant glucans.</title>
        <authorList>
            <consortium name="NISC Comparative Sequencing Program"/>
            <person name="Wegmann U."/>
            <person name="Louis P."/>
            <person name="Goesmann A."/>
            <person name="Henrissat B."/>
            <person name="Duncan S.H."/>
            <person name="Flint H.J."/>
        </authorList>
    </citation>
    <scope>NUCLEOTIDE SEQUENCE</scope>
    <source>
        <strain evidence="8">NBRC 108219</strain>
    </source>
</reference>
<feature type="domain" description="Core-binding (CB)" evidence="7">
    <location>
        <begin position="92"/>
        <end position="172"/>
    </location>
</feature>
<dbReference type="RefSeq" id="WP_284387827.1">
    <property type="nucleotide sequence ID" value="NZ_BSNK01000001.1"/>
</dbReference>
<reference evidence="8" key="2">
    <citation type="submission" date="2023-01" db="EMBL/GenBank/DDBJ databases">
        <title>Draft genome sequence of Algimonas ampicilliniresistens strain NBRC 108219.</title>
        <authorList>
            <person name="Sun Q."/>
            <person name="Mori K."/>
        </authorList>
    </citation>
    <scope>NUCLEOTIDE SEQUENCE</scope>
    <source>
        <strain evidence="8">NBRC 108219</strain>
    </source>
</reference>
<keyword evidence="4" id="KW-0233">DNA recombination</keyword>
<evidence type="ECO:0000259" key="6">
    <source>
        <dbReference type="PROSITE" id="PS51898"/>
    </source>
</evidence>
<evidence type="ECO:0000313" key="8">
    <source>
        <dbReference type="EMBL" id="GLQ22940.1"/>
    </source>
</evidence>
<dbReference type="PROSITE" id="PS51898">
    <property type="entry name" value="TYR_RECOMBINASE"/>
    <property type="match status" value="1"/>
</dbReference>
<proteinExistence type="inferred from homology"/>
<dbReference type="InterPro" id="IPR053876">
    <property type="entry name" value="Phage_int_M"/>
</dbReference>
<dbReference type="PROSITE" id="PS51900">
    <property type="entry name" value="CB"/>
    <property type="match status" value="1"/>
</dbReference>
<evidence type="ECO:0000256" key="3">
    <source>
        <dbReference type="ARBA" id="ARBA00023125"/>
    </source>
</evidence>
<evidence type="ECO:0000256" key="1">
    <source>
        <dbReference type="ARBA" id="ARBA00008857"/>
    </source>
</evidence>
<evidence type="ECO:0000256" key="4">
    <source>
        <dbReference type="ARBA" id="ARBA00023172"/>
    </source>
</evidence>
<dbReference type="Gene3D" id="1.10.443.10">
    <property type="entry name" value="Intergrase catalytic core"/>
    <property type="match status" value="1"/>
</dbReference>
<evidence type="ECO:0000313" key="9">
    <source>
        <dbReference type="Proteomes" id="UP001161391"/>
    </source>
</evidence>
<protein>
    <submittedName>
        <fullName evidence="8">Integrase</fullName>
    </submittedName>
</protein>
<dbReference type="Gene3D" id="1.10.150.130">
    <property type="match status" value="1"/>
</dbReference>
<dbReference type="InterPro" id="IPR044068">
    <property type="entry name" value="CB"/>
</dbReference>
<dbReference type="CDD" id="cd00801">
    <property type="entry name" value="INT_P4_C"/>
    <property type="match status" value="1"/>
</dbReference>
<dbReference type="EMBL" id="BSNK01000001">
    <property type="protein sequence ID" value="GLQ22940.1"/>
    <property type="molecule type" value="Genomic_DNA"/>
</dbReference>
<dbReference type="Proteomes" id="UP001161391">
    <property type="component" value="Unassembled WGS sequence"/>
</dbReference>
<comment type="similarity">
    <text evidence="1">Belongs to the 'phage' integrase family.</text>
</comment>
<dbReference type="InterPro" id="IPR025166">
    <property type="entry name" value="Integrase_DNA_bind_dom"/>
</dbReference>
<dbReference type="PANTHER" id="PTHR30629:SF2">
    <property type="entry name" value="PROPHAGE INTEGRASE INTS-RELATED"/>
    <property type="match status" value="1"/>
</dbReference>
<comment type="caution">
    <text evidence="8">The sequence shown here is derived from an EMBL/GenBank/DDBJ whole genome shotgun (WGS) entry which is preliminary data.</text>
</comment>
<dbReference type="InterPro" id="IPR038488">
    <property type="entry name" value="Integrase_DNA-bd_sf"/>
</dbReference>
<feature type="domain" description="Tyr recombinase" evidence="6">
    <location>
        <begin position="202"/>
        <end position="376"/>
    </location>
</feature>
<keyword evidence="2" id="KW-0229">DNA integration</keyword>
<evidence type="ECO:0000256" key="5">
    <source>
        <dbReference type="PROSITE-ProRule" id="PRU01248"/>
    </source>
</evidence>
<keyword evidence="9" id="KW-1185">Reference proteome</keyword>